<evidence type="ECO:0000313" key="3">
    <source>
        <dbReference type="EMBL" id="KAK3269824.1"/>
    </source>
</evidence>
<sequence length="532" mass="55829">MSRATCMALLAAFLTLIPHAVEAACDSGVSVTVRCHTGGKGAKQQWRIEDSDSVVFENEAMMNFETYVSEICISAGSPTITLTGTGWKDGSIDVQSSSCALFHWSGSTKSTSFSTSCPSDASSVCPDGKAAVVVQSTPGLEAAENAWVLENLGGTKLDASGISAGEGYELEADVTYTAYTCVAEGASFQLELTSATGNGWPGGWVEVTTVHGQILASGPDGTGFTSQVLGPFKSVAADASSLLAGYPKLESTNSGCASSGGDGCQRIFDGVWQPFRFIADSPAYVLVSGQVDASDIYLYYSDVYDGYWLIASDWLSKDLYGYTYDEAMDPTAVSYGWDGANIAGITFTAVVANTRTPTMGSSSPTTDGPVAADGTPAPTGPTDSPTTDSPIARTPSYTKVKADLGGCDWMESYGCEDADENGGLCKHCGKSAGNGQCYYPSYAYAMQTDQHPYMVESCEAYGCSDAMLSNGKCDAECNKPECGVRLPPCSPQESQGSRSPSFPPCESDQCISPVSHPLEECWAFTVPRLPPL</sequence>
<keyword evidence="4" id="KW-1185">Reference proteome</keyword>
<evidence type="ECO:0000256" key="1">
    <source>
        <dbReference type="SAM" id="MobiDB-lite"/>
    </source>
</evidence>
<dbReference type="AlphaFoldDB" id="A0AAE0L2X1"/>
<feature type="chain" id="PRO_5042065336" evidence="2">
    <location>
        <begin position="24"/>
        <end position="532"/>
    </location>
</feature>
<feature type="region of interest" description="Disordered" evidence="1">
    <location>
        <begin position="357"/>
        <end position="395"/>
    </location>
</feature>
<gene>
    <name evidence="3" type="ORF">CYMTET_21751</name>
</gene>
<name>A0AAE0L2X1_9CHLO</name>
<keyword evidence="2" id="KW-0732">Signal</keyword>
<feature type="signal peptide" evidence="2">
    <location>
        <begin position="1"/>
        <end position="23"/>
    </location>
</feature>
<evidence type="ECO:0000256" key="2">
    <source>
        <dbReference type="SAM" id="SignalP"/>
    </source>
</evidence>
<dbReference type="Proteomes" id="UP001190700">
    <property type="component" value="Unassembled WGS sequence"/>
</dbReference>
<proteinExistence type="predicted"/>
<feature type="compositionally biased region" description="Polar residues" evidence="1">
    <location>
        <begin position="357"/>
        <end position="366"/>
    </location>
</feature>
<reference evidence="3 4" key="1">
    <citation type="journal article" date="2015" name="Genome Biol. Evol.">
        <title>Comparative Genomics of a Bacterivorous Green Alga Reveals Evolutionary Causalities and Consequences of Phago-Mixotrophic Mode of Nutrition.</title>
        <authorList>
            <person name="Burns J.A."/>
            <person name="Paasch A."/>
            <person name="Narechania A."/>
            <person name="Kim E."/>
        </authorList>
    </citation>
    <scope>NUCLEOTIDE SEQUENCE [LARGE SCALE GENOMIC DNA]</scope>
    <source>
        <strain evidence="3 4">PLY_AMNH</strain>
    </source>
</reference>
<accession>A0AAE0L2X1</accession>
<dbReference type="EMBL" id="LGRX02010718">
    <property type="protein sequence ID" value="KAK3269824.1"/>
    <property type="molecule type" value="Genomic_DNA"/>
</dbReference>
<comment type="caution">
    <text evidence="3">The sequence shown here is derived from an EMBL/GenBank/DDBJ whole genome shotgun (WGS) entry which is preliminary data.</text>
</comment>
<evidence type="ECO:0000313" key="4">
    <source>
        <dbReference type="Proteomes" id="UP001190700"/>
    </source>
</evidence>
<feature type="compositionally biased region" description="Low complexity" evidence="1">
    <location>
        <begin position="371"/>
        <end position="390"/>
    </location>
</feature>
<organism evidence="3 4">
    <name type="scientific">Cymbomonas tetramitiformis</name>
    <dbReference type="NCBI Taxonomy" id="36881"/>
    <lineage>
        <taxon>Eukaryota</taxon>
        <taxon>Viridiplantae</taxon>
        <taxon>Chlorophyta</taxon>
        <taxon>Pyramimonadophyceae</taxon>
        <taxon>Pyramimonadales</taxon>
        <taxon>Pyramimonadaceae</taxon>
        <taxon>Cymbomonas</taxon>
    </lineage>
</organism>
<protein>
    <submittedName>
        <fullName evidence="3">Uncharacterized protein</fullName>
    </submittedName>
</protein>